<accession>A0A1M5VXG3</accession>
<keyword evidence="3" id="KW-1185">Reference proteome</keyword>
<dbReference type="InterPro" id="IPR024300">
    <property type="entry name" value="SipL_SPOCS_dom"/>
</dbReference>
<proteinExistence type="predicted"/>
<dbReference type="EMBL" id="FQXO01000078">
    <property type="protein sequence ID" value="SHH79945.1"/>
    <property type="molecule type" value="Genomic_DNA"/>
</dbReference>
<evidence type="ECO:0000313" key="3">
    <source>
        <dbReference type="Proteomes" id="UP000183967"/>
    </source>
</evidence>
<feature type="domain" description="SipL SPOCS" evidence="1">
    <location>
        <begin position="32"/>
        <end position="115"/>
    </location>
</feature>
<name>A0A1M5VXG3_9FIRM</name>
<protein>
    <recommendedName>
        <fullName evidence="1">SipL SPOCS domain-containing protein</fullName>
    </recommendedName>
</protein>
<dbReference type="AlphaFoldDB" id="A0A1M5VXG3"/>
<evidence type="ECO:0000313" key="2">
    <source>
        <dbReference type="EMBL" id="SHH79945.1"/>
    </source>
</evidence>
<gene>
    <name evidence="2" type="ORF">SAMN02745135_02186</name>
</gene>
<evidence type="ECO:0000259" key="1">
    <source>
        <dbReference type="Pfam" id="PF12673"/>
    </source>
</evidence>
<dbReference type="OrthoDB" id="2381017at2"/>
<dbReference type="Proteomes" id="UP000183967">
    <property type="component" value="Unassembled WGS sequence"/>
</dbReference>
<reference evidence="3" key="1">
    <citation type="submission" date="2016-11" db="EMBL/GenBank/DDBJ databases">
        <authorList>
            <person name="Varghese N."/>
            <person name="Submissions S."/>
        </authorList>
    </citation>
    <scope>NUCLEOTIDE SEQUENCE [LARGE SCALE GENOMIC DNA]</scope>
    <source>
        <strain evidence="3">DSM 13643</strain>
    </source>
</reference>
<organism evidence="2 3">
    <name type="scientific">Caloranaerobacter azorensis DSM 13643</name>
    <dbReference type="NCBI Taxonomy" id="1121264"/>
    <lineage>
        <taxon>Bacteria</taxon>
        <taxon>Bacillati</taxon>
        <taxon>Bacillota</taxon>
        <taxon>Tissierellia</taxon>
        <taxon>Tissierellales</taxon>
        <taxon>Thermohalobacteraceae</taxon>
        <taxon>Caloranaerobacter</taxon>
    </lineage>
</organism>
<sequence length="172" mass="19321">MPIIQVPVVIGEGSKQFLLVTVLTIAPPSPPIYRINNIEKKVIITNCKVIKDKVIINGLVDKNINYKTVEHVHEDENRPVVNGPLYHYTTQIPFSTFVEVPGAMEGDNCEIESAIVEGEKDELMDPNICSNNNDPVTYNKLKEKLVVRIDVKVTRTEKINVESPLTSKIEEI</sequence>
<dbReference type="RefSeq" id="WP_052045311.1">
    <property type="nucleotide sequence ID" value="NZ_FQXO01000078.1"/>
</dbReference>
<dbReference type="Pfam" id="PF12673">
    <property type="entry name" value="SipL"/>
    <property type="match status" value="1"/>
</dbReference>